<evidence type="ECO:0000256" key="2">
    <source>
        <dbReference type="SAM" id="Coils"/>
    </source>
</evidence>
<feature type="compositionally biased region" description="Basic and acidic residues" evidence="3">
    <location>
        <begin position="68"/>
        <end position="79"/>
    </location>
</feature>
<comment type="caution">
    <text evidence="5">The sequence shown here is derived from an EMBL/GenBank/DDBJ whole genome shotgun (WGS) entry which is preliminary data.</text>
</comment>
<protein>
    <recommendedName>
        <fullName evidence="4">IC97/Casc1 N-terminal domain-containing protein</fullName>
    </recommendedName>
</protein>
<dbReference type="PRINTS" id="PR02043">
    <property type="entry name" value="CANCERSCCP1"/>
</dbReference>
<dbReference type="GO" id="GO:0008017">
    <property type="term" value="F:microtubule binding"/>
    <property type="evidence" value="ECO:0007669"/>
    <property type="project" value="TreeGrafter"/>
</dbReference>
<name>A0A8S4NYH9_OWEFU</name>
<dbReference type="PANTHER" id="PTHR20929:SF11">
    <property type="entry name" value="DYNEIN AXONEMAL INTERMEDIATE CHAIN 7"/>
    <property type="match status" value="1"/>
</dbReference>
<evidence type="ECO:0000313" key="6">
    <source>
        <dbReference type="Proteomes" id="UP000749559"/>
    </source>
</evidence>
<feature type="compositionally biased region" description="Basic and acidic residues" evidence="3">
    <location>
        <begin position="38"/>
        <end position="55"/>
    </location>
</feature>
<feature type="non-terminal residue" evidence="5">
    <location>
        <position position="1"/>
    </location>
</feature>
<evidence type="ECO:0000259" key="4">
    <source>
        <dbReference type="Pfam" id="PF15927"/>
    </source>
</evidence>
<feature type="coiled-coil region" evidence="2">
    <location>
        <begin position="353"/>
        <end position="380"/>
    </location>
</feature>
<dbReference type="Pfam" id="PF15927">
    <property type="entry name" value="Casc1_N"/>
    <property type="match status" value="1"/>
</dbReference>
<evidence type="ECO:0000256" key="3">
    <source>
        <dbReference type="SAM" id="MobiDB-lite"/>
    </source>
</evidence>
<dbReference type="InterPro" id="IPR031826">
    <property type="entry name" value="IC97/Casc1_N"/>
</dbReference>
<reference evidence="5" key="1">
    <citation type="submission" date="2022-03" db="EMBL/GenBank/DDBJ databases">
        <authorList>
            <person name="Martin C."/>
        </authorList>
    </citation>
    <scope>NUCLEOTIDE SEQUENCE</scope>
</reference>
<dbReference type="GO" id="GO:0005930">
    <property type="term" value="C:axoneme"/>
    <property type="evidence" value="ECO:0007669"/>
    <property type="project" value="TreeGrafter"/>
</dbReference>
<evidence type="ECO:0000256" key="1">
    <source>
        <dbReference type="ARBA" id="ARBA00024332"/>
    </source>
</evidence>
<feature type="region of interest" description="Disordered" evidence="3">
    <location>
        <begin position="316"/>
        <end position="338"/>
    </location>
</feature>
<organism evidence="5 6">
    <name type="scientific">Owenia fusiformis</name>
    <name type="common">Polychaete worm</name>
    <dbReference type="NCBI Taxonomy" id="6347"/>
    <lineage>
        <taxon>Eukaryota</taxon>
        <taxon>Metazoa</taxon>
        <taxon>Spiralia</taxon>
        <taxon>Lophotrochozoa</taxon>
        <taxon>Annelida</taxon>
        <taxon>Polychaeta</taxon>
        <taxon>Sedentaria</taxon>
        <taxon>Canalipalpata</taxon>
        <taxon>Sabellida</taxon>
        <taxon>Oweniida</taxon>
        <taxon>Oweniidae</taxon>
        <taxon>Owenia</taxon>
    </lineage>
</organism>
<dbReference type="Proteomes" id="UP000749559">
    <property type="component" value="Unassembled WGS sequence"/>
</dbReference>
<sequence>QQVRTNFSHIGCQSQLLKICLDKMPPKPSGKGGKKKLTKAEKEKLKKEEAERKAAEEEEARQAAAAEEDARKEKEKAEATEIRRLENEERRRRKAQLQELYNIIDNNKNILLSRAEDRRKNAKWARYMRCDGSPDPTIPGEINAYMNLWRDRETGNDIHSVLSDGKLSLSLIDELKFLLKDTPADELTEQQRERYTKTIQDLDKLLQMKMDRSSHELLLQATELSNSETSNLQSTIGNEIATLCMWGNLSKNPRIKSHEFEEMGFTFELPKILTLSDCAMRILFLNYDHFSMYCKTFYPRKKEKIVEEPVEEEVVEEVKEEEVKEEAPAEDEPDLNRENTEDLMASLYQDPNKEEEEPKEEEVKEEVEELEEEFEEIKTPEPVEWEDFDGDEDMVDLRAWSPIGPIFQFNLLQMPPQPKVIKNWTITQNVEPELVPMPYLCDTVNPEILAAKAREEEEGERDNKKDEGKEKREERPPIAVNLILPKKIYFCEEPQVARWDAEEKCWRLDGFTDISFSEGEGKYKQNRTFSFKTAYFGTMTLLQDLHINMPFQSWELRPHGTNHAVLSIIAAIIEVEIDIKEDQCCLIKPDDRPELDWLVGKWMAPQQLKQKMIASGMNIFPNEDSSKYVRIQNKNPITMHRIYEQVALTASAMAYSWSKWNAQIDDFHKVIIQGAEMLEDEPLLEEDWSMFMITSKRTMKLKMTEFDDNFSEEVAENTNFHADLYHMAQEIASEEAKQRITNTSYEFTDCVQQLMFATKLLSYS</sequence>
<proteinExistence type="inferred from homology"/>
<gene>
    <name evidence="5" type="ORF">OFUS_LOCUS12705</name>
</gene>
<dbReference type="PANTHER" id="PTHR20929">
    <property type="entry name" value="LUNG ADENOMA SUSCEPTIBILITY 1-RELATED"/>
    <property type="match status" value="1"/>
</dbReference>
<feature type="region of interest" description="Disordered" evidence="3">
    <location>
        <begin position="452"/>
        <end position="476"/>
    </location>
</feature>
<evidence type="ECO:0000313" key="5">
    <source>
        <dbReference type="EMBL" id="CAH1786903.1"/>
    </source>
</evidence>
<feature type="compositionally biased region" description="Basic and acidic residues" evidence="3">
    <location>
        <begin position="461"/>
        <end position="476"/>
    </location>
</feature>
<dbReference type="OrthoDB" id="297923at2759"/>
<dbReference type="GO" id="GO:0048487">
    <property type="term" value="F:beta-tubulin binding"/>
    <property type="evidence" value="ECO:0007669"/>
    <property type="project" value="TreeGrafter"/>
</dbReference>
<keyword evidence="2" id="KW-0175">Coiled coil</keyword>
<accession>A0A8S4NYH9</accession>
<dbReference type="EMBL" id="CAIIXF020000006">
    <property type="protein sequence ID" value="CAH1786903.1"/>
    <property type="molecule type" value="Genomic_DNA"/>
</dbReference>
<dbReference type="InterPro" id="IPR023247">
    <property type="entry name" value="IC97/Dnai7-like"/>
</dbReference>
<dbReference type="AlphaFoldDB" id="A0A8S4NYH9"/>
<feature type="domain" description="IC97/Casc1 N-terminal" evidence="4">
    <location>
        <begin position="53"/>
        <end position="254"/>
    </location>
</feature>
<keyword evidence="6" id="KW-1185">Reference proteome</keyword>
<comment type="similarity">
    <text evidence="1">Belongs to the DNAI7 family.</text>
</comment>
<feature type="region of interest" description="Disordered" evidence="3">
    <location>
        <begin position="22"/>
        <end position="79"/>
    </location>
</feature>